<evidence type="ECO:0000259" key="6">
    <source>
        <dbReference type="PROSITE" id="PS50280"/>
    </source>
</evidence>
<dbReference type="Pfam" id="PF01753">
    <property type="entry name" value="zf-MYND"/>
    <property type="match status" value="1"/>
</dbReference>
<dbReference type="Gene3D" id="2.170.270.10">
    <property type="entry name" value="SET domain"/>
    <property type="match status" value="1"/>
</dbReference>
<evidence type="ECO:0000259" key="7">
    <source>
        <dbReference type="PROSITE" id="PS50865"/>
    </source>
</evidence>
<feature type="region of interest" description="Disordered" evidence="5">
    <location>
        <begin position="1"/>
        <end position="56"/>
    </location>
</feature>
<sequence>MSFASLRAARQSKESKSFVDGARPIRGSTVLTNSQNETAQPDPDKEPMTPEVVADQPSGLPAWLDVRRSTARGKGLYAKETLTPGSIVLSLRPRVSVLSTPNLEFYCSYCAGPALDTSLRRCTGCRIVRYCDSSCQNSDWYIHKSECQALQRWASSAPSADVGVPSDAVRCLGRTLWTMQKKGLDSYVTKELSLLQSHRGSLPPSSHGSHTLLAHSIVRYIGATSPSELAPYGLVSAGDLVDLISRFTTNTFTLTSCSLTPIGICTSPPLALVNHSCDPNSVVVFPRPSKSTAPEPVMQLVSLRPINVDEEILIAYIDTTLPRELRRATLEESYNFVCKCTLCDGDISDPRVSMRCPKACGGTCPLPTEEENLTRCVKCRAVVSSVDSVLDAVRVGQEALSKATALQFRDPVKASQLTTNMIPILSSAGLTPSCHPLLAMTRLHKELLITSLGTSFSQDILDDTIRAAVKYNIGLSNVLTYGHPVRSVALAEAGKLLAVDEPSPPNAVNVAEAFPPHGPPRLRLAHEMLVQARSELAIGFGRANEGGQLGLELREIIVRTEKELGVWDSGVRNVVEDAKSAKATQRRLGTT</sequence>
<dbReference type="PROSITE" id="PS50865">
    <property type="entry name" value="ZF_MYND_2"/>
    <property type="match status" value="1"/>
</dbReference>
<dbReference type="AlphaFoldDB" id="A0A0C3S5J8"/>
<feature type="domain" description="MYND-type" evidence="7">
    <location>
        <begin position="107"/>
        <end position="147"/>
    </location>
</feature>
<dbReference type="HOGENOM" id="CLU_018406_4_1_1"/>
<evidence type="ECO:0000256" key="4">
    <source>
        <dbReference type="PROSITE-ProRule" id="PRU00134"/>
    </source>
</evidence>
<dbReference type="SUPFAM" id="SSF144232">
    <property type="entry name" value="HIT/MYND zinc finger-like"/>
    <property type="match status" value="1"/>
</dbReference>
<dbReference type="STRING" id="745531.A0A0C3S5J8"/>
<dbReference type="PANTHER" id="PTHR12197:SF251">
    <property type="entry name" value="EG:BACR7C10.4 PROTEIN"/>
    <property type="match status" value="1"/>
</dbReference>
<keyword evidence="1" id="KW-0479">Metal-binding</keyword>
<dbReference type="Gene3D" id="1.10.220.160">
    <property type="match status" value="1"/>
</dbReference>
<evidence type="ECO:0000313" key="8">
    <source>
        <dbReference type="EMBL" id="KIP05657.1"/>
    </source>
</evidence>
<dbReference type="PROSITE" id="PS01360">
    <property type="entry name" value="ZF_MYND_1"/>
    <property type="match status" value="1"/>
</dbReference>
<evidence type="ECO:0008006" key="10">
    <source>
        <dbReference type="Google" id="ProtNLM"/>
    </source>
</evidence>
<feature type="compositionally biased region" description="Polar residues" evidence="5">
    <location>
        <begin position="29"/>
        <end position="39"/>
    </location>
</feature>
<dbReference type="PANTHER" id="PTHR12197">
    <property type="entry name" value="HISTONE-LYSINE N-METHYLTRANSFERASE SMYD"/>
    <property type="match status" value="1"/>
</dbReference>
<evidence type="ECO:0000256" key="1">
    <source>
        <dbReference type="ARBA" id="ARBA00022723"/>
    </source>
</evidence>
<evidence type="ECO:0000313" key="9">
    <source>
        <dbReference type="Proteomes" id="UP000053257"/>
    </source>
</evidence>
<keyword evidence="9" id="KW-1185">Reference proteome</keyword>
<dbReference type="Proteomes" id="UP000053257">
    <property type="component" value="Unassembled WGS sequence"/>
</dbReference>
<keyword evidence="2 4" id="KW-0863">Zinc-finger</keyword>
<protein>
    <recommendedName>
        <fullName evidence="10">MYND-type domain-containing protein</fullName>
    </recommendedName>
</protein>
<dbReference type="Gene3D" id="6.10.140.2220">
    <property type="match status" value="1"/>
</dbReference>
<dbReference type="InterPro" id="IPR050869">
    <property type="entry name" value="H3K4_H4K5_MeTrfase"/>
</dbReference>
<dbReference type="InterPro" id="IPR046341">
    <property type="entry name" value="SET_dom_sf"/>
</dbReference>
<dbReference type="GO" id="GO:0005634">
    <property type="term" value="C:nucleus"/>
    <property type="evidence" value="ECO:0007669"/>
    <property type="project" value="TreeGrafter"/>
</dbReference>
<dbReference type="SUPFAM" id="SSF82199">
    <property type="entry name" value="SET domain"/>
    <property type="match status" value="1"/>
</dbReference>
<dbReference type="GO" id="GO:0008270">
    <property type="term" value="F:zinc ion binding"/>
    <property type="evidence" value="ECO:0007669"/>
    <property type="project" value="UniProtKB-KW"/>
</dbReference>
<evidence type="ECO:0000256" key="5">
    <source>
        <dbReference type="SAM" id="MobiDB-lite"/>
    </source>
</evidence>
<gene>
    <name evidence="8" type="ORF">PHLGIDRAFT_73889</name>
</gene>
<dbReference type="InterPro" id="IPR001214">
    <property type="entry name" value="SET_dom"/>
</dbReference>
<dbReference type="SMART" id="SM00317">
    <property type="entry name" value="SET"/>
    <property type="match status" value="1"/>
</dbReference>
<proteinExistence type="predicted"/>
<evidence type="ECO:0000256" key="2">
    <source>
        <dbReference type="ARBA" id="ARBA00022771"/>
    </source>
</evidence>
<name>A0A0C3S5J8_PHLG1</name>
<accession>A0A0C3S5J8</accession>
<dbReference type="PROSITE" id="PS50280">
    <property type="entry name" value="SET"/>
    <property type="match status" value="1"/>
</dbReference>
<dbReference type="OrthoDB" id="265717at2759"/>
<dbReference type="Pfam" id="PF00856">
    <property type="entry name" value="SET"/>
    <property type="match status" value="1"/>
</dbReference>
<keyword evidence="3" id="KW-0862">Zinc</keyword>
<organism evidence="8 9">
    <name type="scientific">Phlebiopsis gigantea (strain 11061_1 CR5-6)</name>
    <name type="common">White-rot fungus</name>
    <name type="synonym">Peniophora gigantea</name>
    <dbReference type="NCBI Taxonomy" id="745531"/>
    <lineage>
        <taxon>Eukaryota</taxon>
        <taxon>Fungi</taxon>
        <taxon>Dikarya</taxon>
        <taxon>Basidiomycota</taxon>
        <taxon>Agaricomycotina</taxon>
        <taxon>Agaricomycetes</taxon>
        <taxon>Polyporales</taxon>
        <taxon>Phanerochaetaceae</taxon>
        <taxon>Phlebiopsis</taxon>
    </lineage>
</organism>
<feature type="domain" description="SET" evidence="6">
    <location>
        <begin position="62"/>
        <end position="317"/>
    </location>
</feature>
<reference evidence="8 9" key="1">
    <citation type="journal article" date="2014" name="PLoS Genet.">
        <title>Analysis of the Phlebiopsis gigantea genome, transcriptome and secretome provides insight into its pioneer colonization strategies of wood.</title>
        <authorList>
            <person name="Hori C."/>
            <person name="Ishida T."/>
            <person name="Igarashi K."/>
            <person name="Samejima M."/>
            <person name="Suzuki H."/>
            <person name="Master E."/>
            <person name="Ferreira P."/>
            <person name="Ruiz-Duenas F.J."/>
            <person name="Held B."/>
            <person name="Canessa P."/>
            <person name="Larrondo L.F."/>
            <person name="Schmoll M."/>
            <person name="Druzhinina I.S."/>
            <person name="Kubicek C.P."/>
            <person name="Gaskell J.A."/>
            <person name="Kersten P."/>
            <person name="St John F."/>
            <person name="Glasner J."/>
            <person name="Sabat G."/>
            <person name="Splinter BonDurant S."/>
            <person name="Syed K."/>
            <person name="Yadav J."/>
            <person name="Mgbeahuruike A.C."/>
            <person name="Kovalchuk A."/>
            <person name="Asiegbu F.O."/>
            <person name="Lackner G."/>
            <person name="Hoffmeister D."/>
            <person name="Rencoret J."/>
            <person name="Gutierrez A."/>
            <person name="Sun H."/>
            <person name="Lindquist E."/>
            <person name="Barry K."/>
            <person name="Riley R."/>
            <person name="Grigoriev I.V."/>
            <person name="Henrissat B."/>
            <person name="Kues U."/>
            <person name="Berka R.M."/>
            <person name="Martinez A.T."/>
            <person name="Covert S.F."/>
            <person name="Blanchette R.A."/>
            <person name="Cullen D."/>
        </authorList>
    </citation>
    <scope>NUCLEOTIDE SEQUENCE [LARGE SCALE GENOMIC DNA]</scope>
    <source>
        <strain evidence="8 9">11061_1 CR5-6</strain>
    </source>
</reference>
<evidence type="ECO:0000256" key="3">
    <source>
        <dbReference type="ARBA" id="ARBA00022833"/>
    </source>
</evidence>
<dbReference type="InterPro" id="IPR002893">
    <property type="entry name" value="Znf_MYND"/>
</dbReference>
<dbReference type="EMBL" id="KN840537">
    <property type="protein sequence ID" value="KIP05657.1"/>
    <property type="molecule type" value="Genomic_DNA"/>
</dbReference>